<comment type="subcellular location">
    <subcellularLocation>
        <location evidence="1">Membrane</location>
        <topology evidence="1">Multi-pass membrane protein</topology>
    </subcellularLocation>
</comment>
<comment type="caution">
    <text evidence="8">The sequence shown here is derived from an EMBL/GenBank/DDBJ whole genome shotgun (WGS) entry which is preliminary data.</text>
</comment>
<dbReference type="PANTHER" id="PTHR22950:SF683">
    <property type="entry name" value="AMINO ACID TRANSPORTER (EUROFUNG)"/>
    <property type="match status" value="1"/>
</dbReference>
<name>A0A5M9MFL0_9EURO</name>
<feature type="transmembrane region" description="Helical" evidence="6">
    <location>
        <begin position="380"/>
        <end position="398"/>
    </location>
</feature>
<feature type="transmembrane region" description="Helical" evidence="6">
    <location>
        <begin position="354"/>
        <end position="374"/>
    </location>
</feature>
<feature type="transmembrane region" description="Helical" evidence="6">
    <location>
        <begin position="190"/>
        <end position="211"/>
    </location>
</feature>
<feature type="transmembrane region" description="Helical" evidence="6">
    <location>
        <begin position="272"/>
        <end position="294"/>
    </location>
</feature>
<feature type="transmembrane region" description="Helical" evidence="6">
    <location>
        <begin position="51"/>
        <end position="72"/>
    </location>
</feature>
<proteinExistence type="inferred from homology"/>
<feature type="transmembrane region" description="Helical" evidence="6">
    <location>
        <begin position="78"/>
        <end position="100"/>
    </location>
</feature>
<dbReference type="InterPro" id="IPR013057">
    <property type="entry name" value="AA_transpt_TM"/>
</dbReference>
<evidence type="ECO:0000256" key="1">
    <source>
        <dbReference type="ARBA" id="ARBA00004141"/>
    </source>
</evidence>
<dbReference type="OrthoDB" id="40134at2759"/>
<dbReference type="VEuPathDB" id="FungiDB:EYZ11_005173"/>
<feature type="domain" description="Amino acid transporter transmembrane" evidence="7">
    <location>
        <begin position="50"/>
        <end position="398"/>
    </location>
</feature>
<dbReference type="RefSeq" id="XP_033425126.1">
    <property type="nucleotide sequence ID" value="XM_033571811.1"/>
</dbReference>
<evidence type="ECO:0000256" key="3">
    <source>
        <dbReference type="ARBA" id="ARBA00022692"/>
    </source>
</evidence>
<evidence type="ECO:0000256" key="5">
    <source>
        <dbReference type="ARBA" id="ARBA00023136"/>
    </source>
</evidence>
<feature type="transmembrane region" description="Helical" evidence="6">
    <location>
        <begin position="158"/>
        <end position="178"/>
    </location>
</feature>
<dbReference type="AlphaFoldDB" id="A0A5M9MFL0"/>
<comment type="similarity">
    <text evidence="2">Belongs to the amino acid/polyamine transporter 2 family.</text>
</comment>
<protein>
    <recommendedName>
        <fullName evidence="7">Amino acid transporter transmembrane domain-containing protein</fullName>
    </recommendedName>
</protein>
<dbReference type="GO" id="GO:0016020">
    <property type="term" value="C:membrane"/>
    <property type="evidence" value="ECO:0007669"/>
    <property type="project" value="UniProtKB-SubCell"/>
</dbReference>
<evidence type="ECO:0000313" key="8">
    <source>
        <dbReference type="EMBL" id="KAA8645765.1"/>
    </source>
</evidence>
<organism evidence="8 9">
    <name type="scientific">Aspergillus tanneri</name>
    <dbReference type="NCBI Taxonomy" id="1220188"/>
    <lineage>
        <taxon>Eukaryota</taxon>
        <taxon>Fungi</taxon>
        <taxon>Dikarya</taxon>
        <taxon>Ascomycota</taxon>
        <taxon>Pezizomycotina</taxon>
        <taxon>Eurotiomycetes</taxon>
        <taxon>Eurotiomycetidae</taxon>
        <taxon>Eurotiales</taxon>
        <taxon>Aspergillaceae</taxon>
        <taxon>Aspergillus</taxon>
        <taxon>Aspergillus subgen. Circumdati</taxon>
    </lineage>
</organism>
<evidence type="ECO:0000256" key="4">
    <source>
        <dbReference type="ARBA" id="ARBA00022989"/>
    </source>
</evidence>
<gene>
    <name evidence="8" type="ORF">ATNIH1004_007184</name>
</gene>
<dbReference type="PANTHER" id="PTHR22950">
    <property type="entry name" value="AMINO ACID TRANSPORTER"/>
    <property type="match status" value="1"/>
</dbReference>
<feature type="transmembrane region" description="Helical" evidence="6">
    <location>
        <begin position="314"/>
        <end position="334"/>
    </location>
</feature>
<evidence type="ECO:0000259" key="7">
    <source>
        <dbReference type="Pfam" id="PF01490"/>
    </source>
</evidence>
<accession>A0A5M9MFL0</accession>
<dbReference type="Pfam" id="PF01490">
    <property type="entry name" value="Aa_trans"/>
    <property type="match status" value="1"/>
</dbReference>
<evidence type="ECO:0000313" key="9">
    <source>
        <dbReference type="Proteomes" id="UP000324241"/>
    </source>
</evidence>
<dbReference type="EMBL" id="QUQM01000007">
    <property type="protein sequence ID" value="KAA8645765.1"/>
    <property type="molecule type" value="Genomic_DNA"/>
</dbReference>
<dbReference type="GeneID" id="54329886"/>
<reference evidence="8 9" key="1">
    <citation type="submission" date="2019-08" db="EMBL/GenBank/DDBJ databases">
        <title>The genome sequence of a newly discovered highly antifungal drug resistant Aspergillus species, Aspergillus tanneri NIH 1004.</title>
        <authorList>
            <person name="Mounaud S."/>
            <person name="Singh I."/>
            <person name="Joardar V."/>
            <person name="Pakala S."/>
            <person name="Pakala S."/>
            <person name="Venepally P."/>
            <person name="Chung J.K."/>
            <person name="Losada L."/>
            <person name="Nierman W.C."/>
        </authorList>
    </citation>
    <scope>NUCLEOTIDE SEQUENCE [LARGE SCALE GENOMIC DNA]</scope>
    <source>
        <strain evidence="8 9">NIH1004</strain>
    </source>
</reference>
<evidence type="ECO:0000256" key="6">
    <source>
        <dbReference type="SAM" id="Phobius"/>
    </source>
</evidence>
<feature type="transmembrane region" description="Helical" evidence="6">
    <location>
        <begin position="239"/>
        <end position="260"/>
    </location>
</feature>
<dbReference type="GO" id="GO:0015179">
    <property type="term" value="F:L-amino acid transmembrane transporter activity"/>
    <property type="evidence" value="ECO:0007669"/>
    <property type="project" value="TreeGrafter"/>
</dbReference>
<dbReference type="Proteomes" id="UP000324241">
    <property type="component" value="Unassembled WGS sequence"/>
</dbReference>
<keyword evidence="3 6" id="KW-0812">Transmembrane</keyword>
<keyword evidence="5 6" id="KW-0472">Membrane</keyword>
<sequence length="436" mass="46315">MISETTESKFVSDELGPMDSRQVGEIHNAPAYKHDAVFGEITEEGPNYRNVGWLGTVALMMKTQIGLGVLSIPAAFDALGLVPGVICLCAIAVITTWSDYMVGVFKLSHRAVYGIDDAGELMFGRIGREFLGITFCLYWTFVAGSGMLGISIGLNAVSTHGTCTAVFVAAAAIIGFVLGSIRTLGRISWLAWIGLSCILTAIFTVTVAAGIQDRPAAAPQDGIWVSDYKIVNNPSFTDAVSAVSTIVFAYAGTPAFFPIVSEMRDPKYYARSLIVCQSGVTAIYISIGCVVYYYCGSYVASPALGSAGPTVKKVSYGFALPGLIVTTTLVIHIAGKYIFVRVLRGSRHLTANTFTHWGTWLGCTLFIAIIAYIIASAIPIFGGLVSLIGALLGTLMSFQPMGSTRHQVAQLPGHALTIQTLPEAVKSLQPPSAILL</sequence>
<keyword evidence="4 6" id="KW-1133">Transmembrane helix</keyword>
<feature type="transmembrane region" description="Helical" evidence="6">
    <location>
        <begin position="130"/>
        <end position="152"/>
    </location>
</feature>
<evidence type="ECO:0000256" key="2">
    <source>
        <dbReference type="ARBA" id="ARBA00008066"/>
    </source>
</evidence>